<dbReference type="InterPro" id="IPR042271">
    <property type="entry name" value="Zinicin_2_N"/>
</dbReference>
<dbReference type="InterPro" id="IPR018766">
    <property type="entry name" value="Zinicin_2"/>
</dbReference>
<dbReference type="InterPro" id="IPR022454">
    <property type="entry name" value="CHP03883_F420-assoc"/>
</dbReference>
<accession>A0ABW9QZ12</accession>
<gene>
    <name evidence="1" type="ORF">GHK86_17740</name>
</gene>
<sequence>MTEQPISWSQAARVATAIAGRQPAMAVYERDAMAADFAELTALAEGLVEGETGLRSLAGPARARVIDRVGWVEVNIASFQRLLKPLADRLAATPSTGRRLPRPPDAFTAAVSGAQVGLLLAWMSTRVLGQYDQLLVEDDRPEDQDYVYYVGPNVAAVERRYGFPPREFRLWLALHEVTHRAQFTGVPWMRDHFLSLVERTIADVDPDPKRLLAAVRRAADDLRAGHSPLDDGGLLAVLATPEQRAAIQAIGGLMSLLEGHGDVTMDRAALQRIPNAALFSRTLRERRRQRGATRLISTLVGLDAKLRQYEQGEEFVREVERVGGRPLFDRVWQAPEWLPSLPEIRQPASWIQRAGAVHPAAG</sequence>
<dbReference type="PANTHER" id="PTHR39420">
    <property type="match status" value="1"/>
</dbReference>
<comment type="caution">
    <text evidence="1">The sequence shown here is derived from an EMBL/GenBank/DDBJ whole genome shotgun (WGS) entry which is preliminary data.</text>
</comment>
<reference evidence="1 2" key="1">
    <citation type="submission" date="2019-11" db="EMBL/GenBank/DDBJ databases">
        <title>Acidiferrimicrobium australis gen. nov., sp. nov., an acidophilic and obligately heterotrophic, member of the Actinobacteria that catalyses dissimilatory oxido- reduction of iron isolated from metal-rich acidic water in Chile.</title>
        <authorList>
            <person name="Gonzalez D."/>
            <person name="Huber K."/>
            <person name="Hedrich S."/>
            <person name="Rojas-Villalobos C."/>
            <person name="Quatrini R."/>
            <person name="Dinamarca M.A."/>
            <person name="Schwarz A."/>
            <person name="Canales C."/>
            <person name="Nancucheo I."/>
        </authorList>
    </citation>
    <scope>NUCLEOTIDE SEQUENCE [LARGE SCALE GENOMIC DNA]</scope>
    <source>
        <strain evidence="1 2">USS-CCA1</strain>
    </source>
</reference>
<proteinExistence type="predicted"/>
<evidence type="ECO:0000313" key="2">
    <source>
        <dbReference type="Proteomes" id="UP000437736"/>
    </source>
</evidence>
<dbReference type="NCBIfam" id="TIGR03624">
    <property type="entry name" value="putative hydrolase"/>
    <property type="match status" value="1"/>
</dbReference>
<keyword evidence="2" id="KW-1185">Reference proteome</keyword>
<dbReference type="Gene3D" id="1.20.150.30">
    <property type="entry name" value="Zincin-like metallopeptidase, N-terminal domain"/>
    <property type="match status" value="1"/>
</dbReference>
<organism evidence="1 2">
    <name type="scientific">Acidiferrimicrobium australe</name>
    <dbReference type="NCBI Taxonomy" id="2664430"/>
    <lineage>
        <taxon>Bacteria</taxon>
        <taxon>Bacillati</taxon>
        <taxon>Actinomycetota</taxon>
        <taxon>Acidimicrobiia</taxon>
        <taxon>Acidimicrobiales</taxon>
        <taxon>Acidimicrobiaceae</taxon>
        <taxon>Acidiferrimicrobium</taxon>
    </lineage>
</organism>
<protein>
    <recommendedName>
        <fullName evidence="3">Coenzyme F420 biosynthesis-associated protein</fullName>
    </recommendedName>
</protein>
<dbReference type="NCBIfam" id="TIGR03883">
    <property type="entry name" value="DUF2342_F420"/>
    <property type="match status" value="1"/>
</dbReference>
<name>A0ABW9QZ12_9ACTN</name>
<evidence type="ECO:0008006" key="3">
    <source>
        <dbReference type="Google" id="ProtNLM"/>
    </source>
</evidence>
<dbReference type="EMBL" id="WJHE01001070">
    <property type="protein sequence ID" value="MST34556.1"/>
    <property type="molecule type" value="Genomic_DNA"/>
</dbReference>
<dbReference type="Pfam" id="PF10103">
    <property type="entry name" value="Zincin_2"/>
    <property type="match status" value="1"/>
</dbReference>
<dbReference type="SUPFAM" id="SSF55486">
    <property type="entry name" value="Metalloproteases ('zincins'), catalytic domain"/>
    <property type="match status" value="1"/>
</dbReference>
<dbReference type="PANTHER" id="PTHR39420:SF1">
    <property type="entry name" value="HYDROLASE"/>
    <property type="match status" value="1"/>
</dbReference>
<dbReference type="Proteomes" id="UP000437736">
    <property type="component" value="Unassembled WGS sequence"/>
</dbReference>
<evidence type="ECO:0000313" key="1">
    <source>
        <dbReference type="EMBL" id="MST34556.1"/>
    </source>
</evidence>